<keyword evidence="1" id="KW-0472">Membrane</keyword>
<evidence type="ECO:0000256" key="1">
    <source>
        <dbReference type="SAM" id="Phobius"/>
    </source>
</evidence>
<feature type="transmembrane region" description="Helical" evidence="1">
    <location>
        <begin position="298"/>
        <end position="320"/>
    </location>
</feature>
<evidence type="ECO:0000313" key="3">
    <source>
        <dbReference type="Proteomes" id="UP001058271"/>
    </source>
</evidence>
<evidence type="ECO:0000313" key="2">
    <source>
        <dbReference type="EMBL" id="UWZ40476.1"/>
    </source>
</evidence>
<dbReference type="EMBL" id="CP073721">
    <property type="protein sequence ID" value="UWZ40476.1"/>
    <property type="molecule type" value="Genomic_DNA"/>
</dbReference>
<protein>
    <recommendedName>
        <fullName evidence="4">SMP-30/Gluconolactonase/LRE-like region domain-containing protein</fullName>
    </recommendedName>
</protein>
<name>A0ABY5ZE88_9ACTN</name>
<organism evidence="2 3">
    <name type="scientific">Dactylosporangium roseum</name>
    <dbReference type="NCBI Taxonomy" id="47989"/>
    <lineage>
        <taxon>Bacteria</taxon>
        <taxon>Bacillati</taxon>
        <taxon>Actinomycetota</taxon>
        <taxon>Actinomycetes</taxon>
        <taxon>Micromonosporales</taxon>
        <taxon>Micromonosporaceae</taxon>
        <taxon>Dactylosporangium</taxon>
    </lineage>
</organism>
<keyword evidence="1" id="KW-0812">Transmembrane</keyword>
<evidence type="ECO:0008006" key="4">
    <source>
        <dbReference type="Google" id="ProtNLM"/>
    </source>
</evidence>
<reference evidence="2" key="1">
    <citation type="submission" date="2021-04" db="EMBL/GenBank/DDBJ databases">
        <title>Biosynthetic gene clusters of Dactylosporangioum roseum.</title>
        <authorList>
            <person name="Hartkoorn R.C."/>
            <person name="Beaudoing E."/>
            <person name="Hot D."/>
            <person name="Moureu S."/>
        </authorList>
    </citation>
    <scope>NUCLEOTIDE SEQUENCE</scope>
    <source>
        <strain evidence="2">NRRL B-16295</strain>
    </source>
</reference>
<keyword evidence="1" id="KW-1133">Transmembrane helix</keyword>
<gene>
    <name evidence="2" type="ORF">Drose_20105</name>
</gene>
<sequence>MCTISDPQVTEVSGLVATDDGYVVVNDSNIERSRVKIMFLDGRCKLTRSVSYPSNALDPEDLAVAGDGTLWVADIGDNTTATGGSGTRRSTVALWSLAPRAATPVVHRLVYPDGKPRDAEALLLNGDGTPVIVTKDPVGEVYVPDGPLAPDNTNGVQLRRVGLFKPRATGTANPYGILGTGVVTGGAVSPDGRRAVVRTMSDAYEFDVTGGDVAAAITSGTPRITALPNEPQGEAIAYTPDGTSFVTASDQPKASTILRYTPVAAPPTPSAASSGAPVAAPAPGRSRSFLDGLSLRDVTWIVAGIGGFGVLMIVVGVVGVRRSRAARRATIAP</sequence>
<proteinExistence type="predicted"/>
<accession>A0ABY5ZE88</accession>
<keyword evidence="3" id="KW-1185">Reference proteome</keyword>
<dbReference type="Proteomes" id="UP001058271">
    <property type="component" value="Chromosome"/>
</dbReference>
<dbReference type="SUPFAM" id="SSF63829">
    <property type="entry name" value="Calcium-dependent phosphotriesterase"/>
    <property type="match status" value="1"/>
</dbReference>